<name>A0A2N7Q859_9BACT</name>
<dbReference type="Pfam" id="PF06594">
    <property type="entry name" value="HCBP_related"/>
    <property type="match status" value="1"/>
</dbReference>
<proteinExistence type="predicted"/>
<evidence type="ECO:0000259" key="1">
    <source>
        <dbReference type="Pfam" id="PF06594"/>
    </source>
</evidence>
<dbReference type="Proteomes" id="UP000235619">
    <property type="component" value="Unassembled WGS sequence"/>
</dbReference>
<sequence length="82" mass="9495">MKLEDLVFKKDWHDLIIEIKNTNDSLRIQYWFSGDAYSSFQFKFSDGTVITREGINNMSELKTLTGTDGNDYLDGSDFDETI</sequence>
<dbReference type="InterPro" id="IPR010566">
    <property type="entry name" value="Haemolys_ca-bd"/>
</dbReference>
<dbReference type="EMBL" id="PNJD01000409">
    <property type="protein sequence ID" value="PMP94361.1"/>
    <property type="molecule type" value="Genomic_DNA"/>
</dbReference>
<comment type="caution">
    <text evidence="2">The sequence shown here is derived from an EMBL/GenBank/DDBJ whole genome shotgun (WGS) entry which is preliminary data.</text>
</comment>
<accession>A0A2N7Q859</accession>
<evidence type="ECO:0000313" key="2">
    <source>
        <dbReference type="EMBL" id="PMP94361.1"/>
    </source>
</evidence>
<organism evidence="2 3">
    <name type="scientific">Thermodesulfobacterium geofontis</name>
    <dbReference type="NCBI Taxonomy" id="1295609"/>
    <lineage>
        <taxon>Bacteria</taxon>
        <taxon>Pseudomonadati</taxon>
        <taxon>Thermodesulfobacteriota</taxon>
        <taxon>Thermodesulfobacteria</taxon>
        <taxon>Thermodesulfobacteriales</taxon>
        <taxon>Thermodesulfobacteriaceae</taxon>
        <taxon>Thermodesulfobacterium</taxon>
    </lineage>
</organism>
<evidence type="ECO:0000313" key="3">
    <source>
        <dbReference type="Proteomes" id="UP000235619"/>
    </source>
</evidence>
<reference evidence="2 3" key="1">
    <citation type="submission" date="2018-01" db="EMBL/GenBank/DDBJ databases">
        <title>Metagenomic assembled genomes from two thermal pools in the Uzon Caldera, Kamchatka, Russia.</title>
        <authorList>
            <person name="Wilkins L."/>
            <person name="Ettinger C."/>
        </authorList>
    </citation>
    <scope>NUCLEOTIDE SEQUENCE [LARGE SCALE GENOMIC DNA]</scope>
    <source>
        <strain evidence="2">ARK-04</strain>
    </source>
</reference>
<feature type="domain" description="Haemolysin-type calcium binding-related" evidence="1">
    <location>
        <begin position="14"/>
        <end position="52"/>
    </location>
</feature>
<dbReference type="AlphaFoldDB" id="A0A2N7Q859"/>
<protein>
    <recommendedName>
        <fullName evidence="1">Haemolysin-type calcium binding-related domain-containing protein</fullName>
    </recommendedName>
</protein>
<gene>
    <name evidence="2" type="ORF">C0169_06605</name>
</gene>